<dbReference type="OrthoDB" id="3796403at2759"/>
<dbReference type="Proteomes" id="UP000800200">
    <property type="component" value="Unassembled WGS sequence"/>
</dbReference>
<keyword evidence="2" id="KW-1185">Reference proteome</keyword>
<evidence type="ECO:0000313" key="2">
    <source>
        <dbReference type="Proteomes" id="UP000800200"/>
    </source>
</evidence>
<evidence type="ECO:0000313" key="1">
    <source>
        <dbReference type="EMBL" id="KAF2188169.1"/>
    </source>
</evidence>
<name>A0A6A6EC79_9PEZI</name>
<proteinExistence type="predicted"/>
<reference evidence="1" key="1">
    <citation type="journal article" date="2020" name="Stud. Mycol.">
        <title>101 Dothideomycetes genomes: a test case for predicting lifestyles and emergence of pathogens.</title>
        <authorList>
            <person name="Haridas S."/>
            <person name="Albert R."/>
            <person name="Binder M."/>
            <person name="Bloem J."/>
            <person name="Labutti K."/>
            <person name="Salamov A."/>
            <person name="Andreopoulos B."/>
            <person name="Baker S."/>
            <person name="Barry K."/>
            <person name="Bills G."/>
            <person name="Bluhm B."/>
            <person name="Cannon C."/>
            <person name="Castanera R."/>
            <person name="Culley D."/>
            <person name="Daum C."/>
            <person name="Ezra D."/>
            <person name="Gonzalez J."/>
            <person name="Henrissat B."/>
            <person name="Kuo A."/>
            <person name="Liang C."/>
            <person name="Lipzen A."/>
            <person name="Lutzoni F."/>
            <person name="Magnuson J."/>
            <person name="Mondo S."/>
            <person name="Nolan M."/>
            <person name="Ohm R."/>
            <person name="Pangilinan J."/>
            <person name="Park H.-J."/>
            <person name="Ramirez L."/>
            <person name="Alfaro M."/>
            <person name="Sun H."/>
            <person name="Tritt A."/>
            <person name="Yoshinaga Y."/>
            <person name="Zwiers L.-H."/>
            <person name="Turgeon B."/>
            <person name="Goodwin S."/>
            <person name="Spatafora J."/>
            <person name="Crous P."/>
            <person name="Grigoriev I."/>
        </authorList>
    </citation>
    <scope>NUCLEOTIDE SEQUENCE</scope>
    <source>
        <strain evidence="1">CBS 207.26</strain>
    </source>
</reference>
<dbReference type="AlphaFoldDB" id="A0A6A6EC79"/>
<accession>A0A6A6EC79</accession>
<organism evidence="1 2">
    <name type="scientific">Zopfia rhizophila CBS 207.26</name>
    <dbReference type="NCBI Taxonomy" id="1314779"/>
    <lineage>
        <taxon>Eukaryota</taxon>
        <taxon>Fungi</taxon>
        <taxon>Dikarya</taxon>
        <taxon>Ascomycota</taxon>
        <taxon>Pezizomycotina</taxon>
        <taxon>Dothideomycetes</taxon>
        <taxon>Dothideomycetes incertae sedis</taxon>
        <taxon>Zopfiaceae</taxon>
        <taxon>Zopfia</taxon>
    </lineage>
</organism>
<dbReference type="EMBL" id="ML994624">
    <property type="protein sequence ID" value="KAF2188169.1"/>
    <property type="molecule type" value="Genomic_DNA"/>
</dbReference>
<protein>
    <submittedName>
        <fullName evidence="1">Uncharacterized protein</fullName>
    </submittedName>
</protein>
<sequence>MRLEIFNQVLDVSKVPTSYGYTDAESHAKSTRPPWTKHGMVLVSKQFSAEYRQAFYERTRFFLRVDGKNAYRADQALLRSTPGQDLLNSWNTPVAFLSSLRHCTLYIEIGDIAASPESSHSISQIVKSASDLKEAKRVRNEMKMFQSLDTLKYEDVFFDDYLKMSVSKLVDQMQQLRSIHLVWETTVPYRSGQRFFTSTAANWTWDAPGKPFVERLKEKWNLRELRVKVRDKYGDTMIKAERGEGGKWGED</sequence>
<gene>
    <name evidence="1" type="ORF">K469DRAFT_703629</name>
</gene>